<dbReference type="AlphaFoldDB" id="A0A0H2RSD4"/>
<dbReference type="InterPro" id="IPR045340">
    <property type="entry name" value="DUF6533"/>
</dbReference>
<evidence type="ECO:0000256" key="1">
    <source>
        <dbReference type="SAM" id="Phobius"/>
    </source>
</evidence>
<feature type="transmembrane region" description="Helical" evidence="1">
    <location>
        <begin position="124"/>
        <end position="142"/>
    </location>
</feature>
<protein>
    <recommendedName>
        <fullName evidence="2">DUF6533 domain-containing protein</fullName>
    </recommendedName>
</protein>
<feature type="transmembrane region" description="Helical" evidence="1">
    <location>
        <begin position="154"/>
        <end position="171"/>
    </location>
</feature>
<accession>A0A0H2RSD4</accession>
<feature type="transmembrane region" description="Helical" evidence="1">
    <location>
        <begin position="88"/>
        <end position="109"/>
    </location>
</feature>
<dbReference type="Pfam" id="PF20151">
    <property type="entry name" value="DUF6533"/>
    <property type="match status" value="1"/>
</dbReference>
<dbReference type="InParanoid" id="A0A0H2RSD4"/>
<evidence type="ECO:0000259" key="2">
    <source>
        <dbReference type="Pfam" id="PF20151"/>
    </source>
</evidence>
<feature type="domain" description="DUF6533" evidence="2">
    <location>
        <begin position="54"/>
        <end position="99"/>
    </location>
</feature>
<name>A0A0H2RSD4_9AGAM</name>
<gene>
    <name evidence="3" type="ORF">SCHPADRAFT_634829</name>
</gene>
<reference evidence="3 4" key="1">
    <citation type="submission" date="2015-04" db="EMBL/GenBank/DDBJ databases">
        <title>Complete genome sequence of Schizopora paradoxa KUC8140, a cosmopolitan wood degrader in East Asia.</title>
        <authorList>
            <consortium name="DOE Joint Genome Institute"/>
            <person name="Min B."/>
            <person name="Park H."/>
            <person name="Jang Y."/>
            <person name="Kim J.-J."/>
            <person name="Kim K.H."/>
            <person name="Pangilinan J."/>
            <person name="Lipzen A."/>
            <person name="Riley R."/>
            <person name="Grigoriev I.V."/>
            <person name="Spatafora J.W."/>
            <person name="Choi I.-G."/>
        </authorList>
    </citation>
    <scope>NUCLEOTIDE SEQUENCE [LARGE SCALE GENOMIC DNA]</scope>
    <source>
        <strain evidence="3 4">KUC8140</strain>
    </source>
</reference>
<feature type="transmembrane region" description="Helical" evidence="1">
    <location>
        <begin position="205"/>
        <end position="225"/>
    </location>
</feature>
<keyword evidence="1" id="KW-0812">Transmembrane</keyword>
<sequence length="296" mass="34287">MKSRLPLLKAERREPKSCSRRLEHANLITTQHRIATKPSKMLLQQAQEASVVNYVNVCAVTLLFYDTLINIEDEVNCIWRQKWSLTKYVYIASKYLAFVDSGLTLDILFRRGQSPEECFHKYTAITYVLIIGMVLAEIILLLRTWAIWALSRWILIYLVVIDSAFTIYGLSKLHHSLGGFQFARESPLPSLRPCFPEFLLHTNGIYIDYVCIMLAECNILALTLWRGIVQWRGCDNTLINIFYRDGIMYFVCLFVISGVNVLLYTTQNRTMDWMLLVEPQRIAHAILAARLVLNVR</sequence>
<keyword evidence="4" id="KW-1185">Reference proteome</keyword>
<feature type="transmembrane region" description="Helical" evidence="1">
    <location>
        <begin position="246"/>
        <end position="265"/>
    </location>
</feature>
<proteinExistence type="predicted"/>
<dbReference type="Proteomes" id="UP000053477">
    <property type="component" value="Unassembled WGS sequence"/>
</dbReference>
<dbReference type="EMBL" id="KQ086122">
    <property type="protein sequence ID" value="KLO07756.1"/>
    <property type="molecule type" value="Genomic_DNA"/>
</dbReference>
<keyword evidence="1" id="KW-0472">Membrane</keyword>
<dbReference type="OrthoDB" id="3350812at2759"/>
<keyword evidence="1" id="KW-1133">Transmembrane helix</keyword>
<evidence type="ECO:0000313" key="4">
    <source>
        <dbReference type="Proteomes" id="UP000053477"/>
    </source>
</evidence>
<evidence type="ECO:0000313" key="3">
    <source>
        <dbReference type="EMBL" id="KLO07756.1"/>
    </source>
</evidence>
<organism evidence="3 4">
    <name type="scientific">Schizopora paradoxa</name>
    <dbReference type="NCBI Taxonomy" id="27342"/>
    <lineage>
        <taxon>Eukaryota</taxon>
        <taxon>Fungi</taxon>
        <taxon>Dikarya</taxon>
        <taxon>Basidiomycota</taxon>
        <taxon>Agaricomycotina</taxon>
        <taxon>Agaricomycetes</taxon>
        <taxon>Hymenochaetales</taxon>
        <taxon>Schizoporaceae</taxon>
        <taxon>Schizopora</taxon>
    </lineage>
</organism>